<reference evidence="4" key="1">
    <citation type="submission" date="2025-08" db="UniProtKB">
        <authorList>
            <consortium name="RefSeq"/>
        </authorList>
    </citation>
    <scope>IDENTIFICATION</scope>
    <source>
        <tissue evidence="4">Whole organism</tissue>
    </source>
</reference>
<evidence type="ECO:0000256" key="1">
    <source>
        <dbReference type="SAM" id="MobiDB-lite"/>
    </source>
</evidence>
<name>A0A6J1TSD5_FRAOC</name>
<feature type="compositionally biased region" description="Pro residues" evidence="1">
    <location>
        <begin position="218"/>
        <end position="234"/>
    </location>
</feature>
<organism evidence="3 4">
    <name type="scientific">Frankliniella occidentalis</name>
    <name type="common">Western flower thrips</name>
    <name type="synonym">Euthrips occidentalis</name>
    <dbReference type="NCBI Taxonomy" id="133901"/>
    <lineage>
        <taxon>Eukaryota</taxon>
        <taxon>Metazoa</taxon>
        <taxon>Ecdysozoa</taxon>
        <taxon>Arthropoda</taxon>
        <taxon>Hexapoda</taxon>
        <taxon>Insecta</taxon>
        <taxon>Pterygota</taxon>
        <taxon>Neoptera</taxon>
        <taxon>Paraneoptera</taxon>
        <taxon>Thysanoptera</taxon>
        <taxon>Terebrantia</taxon>
        <taxon>Thripoidea</taxon>
        <taxon>Thripidae</taxon>
        <taxon>Frankliniella</taxon>
    </lineage>
</organism>
<feature type="signal peptide" evidence="2">
    <location>
        <begin position="1"/>
        <end position="26"/>
    </location>
</feature>
<proteinExistence type="predicted"/>
<protein>
    <submittedName>
        <fullName evidence="4">Uncharacterized protein LOC113217756</fullName>
    </submittedName>
</protein>
<dbReference type="RefSeq" id="XP_026293586.1">
    <property type="nucleotide sequence ID" value="XM_026437801.2"/>
</dbReference>
<evidence type="ECO:0000313" key="3">
    <source>
        <dbReference type="Proteomes" id="UP000504606"/>
    </source>
</evidence>
<dbReference type="KEGG" id="foc:113217756"/>
<keyword evidence="2" id="KW-0732">Signal</keyword>
<keyword evidence="3" id="KW-1185">Reference proteome</keyword>
<feature type="region of interest" description="Disordered" evidence="1">
    <location>
        <begin position="218"/>
        <end position="241"/>
    </location>
</feature>
<dbReference type="Proteomes" id="UP000504606">
    <property type="component" value="Unplaced"/>
</dbReference>
<sequence>MDSSRAVRAFAAAALPLLCVLGAALADTDKAKSISDALADADRYAGGYNDAYVANAWERAVDGWVRGGYTLVSGDVHTDVRYVVDPSGEMRVMARRPGATVPAAAQQAADASRVSSATTTTTVHHQLGRPLLGGYRPPFYQRLIRLGSLHDVDDEPFDDVDLDLDDDPVDDDDPFFFDVVPDNWNDARPVDEWVRLVQDGGMRRGPDVAHGRRYFIPPQAPSGPEAPPTYPPSSTPAAEAEAITTAGPVEDAVGAASFQSGHYNVVLRTSKA</sequence>
<feature type="chain" id="PRO_5026737524" evidence="2">
    <location>
        <begin position="27"/>
        <end position="272"/>
    </location>
</feature>
<dbReference type="AlphaFoldDB" id="A0A6J1TSD5"/>
<evidence type="ECO:0000313" key="4">
    <source>
        <dbReference type="RefSeq" id="XP_026293586.1"/>
    </source>
</evidence>
<accession>A0A6J1TSD5</accession>
<evidence type="ECO:0000256" key="2">
    <source>
        <dbReference type="SAM" id="SignalP"/>
    </source>
</evidence>
<gene>
    <name evidence="4" type="primary">LOC113217756</name>
</gene>
<dbReference type="GeneID" id="113217756"/>